<dbReference type="VEuPathDB" id="FungiDB:PPTG_23098"/>
<sequence>MLKTLRRRLKFGSGFAGLYVFLTLWTSCKHGLPLIKGPQPNDERTKTGHGLPPFRCGDLALRTESVRRTVERVRPSNFKVLSSRNLAIDCAQPAELQNKCVCVCAMPYHAGLLQLLLLLLMGYAYLRKELRRLRRALHASTRSCREINSERMVEISEWCMVFVAAMTSTPWSLTSKTLRSVKSSRVQSCCILKICSQFECEALHNMHQ</sequence>
<accession>W2L120</accession>
<keyword evidence="1" id="KW-0812">Transmembrane</keyword>
<keyword evidence="1" id="KW-1133">Transmembrane helix</keyword>
<reference evidence="2" key="1">
    <citation type="submission" date="2013-11" db="EMBL/GenBank/DDBJ databases">
        <title>The Genome Sequence of Phytophthora parasitica CHvinca01.</title>
        <authorList>
            <consortium name="The Broad Institute Genomics Platform"/>
            <person name="Russ C."/>
            <person name="Tyler B."/>
            <person name="Panabieres F."/>
            <person name="Shan W."/>
            <person name="Tripathy S."/>
            <person name="Grunwald N."/>
            <person name="Machado M."/>
            <person name="Johnson C.S."/>
            <person name="Arredondo F."/>
            <person name="Hong C."/>
            <person name="Coffey M."/>
            <person name="Young S.K."/>
            <person name="Zeng Q."/>
            <person name="Gargeya S."/>
            <person name="Fitzgerald M."/>
            <person name="Abouelleil A."/>
            <person name="Alvarado L."/>
            <person name="Chapman S.B."/>
            <person name="Gainer-Dewar J."/>
            <person name="Goldberg J."/>
            <person name="Griggs A."/>
            <person name="Gujja S."/>
            <person name="Hansen M."/>
            <person name="Howarth C."/>
            <person name="Imamovic A."/>
            <person name="Ireland A."/>
            <person name="Larimer J."/>
            <person name="McCowan C."/>
            <person name="Murphy C."/>
            <person name="Pearson M."/>
            <person name="Poon T.W."/>
            <person name="Priest M."/>
            <person name="Roberts A."/>
            <person name="Saif S."/>
            <person name="Shea T."/>
            <person name="Sykes S."/>
            <person name="Wortman J."/>
            <person name="Nusbaum C."/>
            <person name="Birren B."/>
        </authorList>
    </citation>
    <scope>NUCLEOTIDE SEQUENCE [LARGE SCALE GENOMIC DNA]</scope>
    <source>
        <strain evidence="2">CHvinca01</strain>
    </source>
</reference>
<gene>
    <name evidence="2" type="ORF">L917_10314</name>
</gene>
<proteinExistence type="predicted"/>
<organism evidence="2">
    <name type="scientific">Phytophthora nicotianae</name>
    <name type="common">Potato buckeye rot agent</name>
    <name type="synonym">Phytophthora parasitica</name>
    <dbReference type="NCBI Taxonomy" id="4792"/>
    <lineage>
        <taxon>Eukaryota</taxon>
        <taxon>Sar</taxon>
        <taxon>Stramenopiles</taxon>
        <taxon>Oomycota</taxon>
        <taxon>Peronosporomycetes</taxon>
        <taxon>Peronosporales</taxon>
        <taxon>Peronosporaceae</taxon>
        <taxon>Phytophthora</taxon>
    </lineage>
</organism>
<evidence type="ECO:0000256" key="1">
    <source>
        <dbReference type="SAM" id="Phobius"/>
    </source>
</evidence>
<feature type="transmembrane region" description="Helical" evidence="1">
    <location>
        <begin position="106"/>
        <end position="126"/>
    </location>
</feature>
<name>W2L120_PHYNI</name>
<protein>
    <recommendedName>
        <fullName evidence="3">Transmembrane protein</fullName>
    </recommendedName>
</protein>
<dbReference type="Proteomes" id="UP000054423">
    <property type="component" value="Unassembled WGS sequence"/>
</dbReference>
<evidence type="ECO:0000313" key="2">
    <source>
        <dbReference type="EMBL" id="ETL91101.1"/>
    </source>
</evidence>
<dbReference type="PROSITE" id="PS51257">
    <property type="entry name" value="PROKAR_LIPOPROTEIN"/>
    <property type="match status" value="1"/>
</dbReference>
<keyword evidence="1" id="KW-0472">Membrane</keyword>
<evidence type="ECO:0008006" key="3">
    <source>
        <dbReference type="Google" id="ProtNLM"/>
    </source>
</evidence>
<dbReference type="EMBL" id="KI680175">
    <property type="protein sequence ID" value="ETL91101.1"/>
    <property type="molecule type" value="Genomic_DNA"/>
</dbReference>
<dbReference type="AlphaFoldDB" id="W2L120"/>